<dbReference type="EMBL" id="CAJNJA010026412">
    <property type="protein sequence ID" value="CAE7559606.1"/>
    <property type="molecule type" value="Genomic_DNA"/>
</dbReference>
<comment type="caution">
    <text evidence="6">The sequence shown here is derived from an EMBL/GenBank/DDBJ whole genome shotgun (WGS) entry which is preliminary data.</text>
</comment>
<name>A0A812U6T9_9DINO</name>
<dbReference type="GO" id="GO:0008113">
    <property type="term" value="F:peptide-methionine (S)-S-oxide reductase activity"/>
    <property type="evidence" value="ECO:0007669"/>
    <property type="project" value="UniProtKB-EC"/>
</dbReference>
<protein>
    <recommendedName>
        <fullName evidence="2">peptide-methionine (S)-S-oxide reductase</fullName>
        <ecNumber evidence="2">1.8.4.11</ecNumber>
    </recommendedName>
    <alternativeName>
        <fullName evidence="4">Peptide-methionine (S)-S-oxide reductase</fullName>
    </alternativeName>
</protein>
<dbReference type="InterPro" id="IPR002569">
    <property type="entry name" value="Met_Sox_Rdtase_MsrA_dom"/>
</dbReference>
<dbReference type="OrthoDB" id="77405at2759"/>
<feature type="domain" description="Peptide methionine sulphoxide reductase MsrA" evidence="5">
    <location>
        <begin position="7"/>
        <end position="101"/>
    </location>
</feature>
<dbReference type="Gene3D" id="3.30.1060.10">
    <property type="entry name" value="Peptide methionine sulphoxide reductase MsrA"/>
    <property type="match status" value="1"/>
</dbReference>
<organism evidence="6 7">
    <name type="scientific">Symbiodinium necroappetens</name>
    <dbReference type="NCBI Taxonomy" id="1628268"/>
    <lineage>
        <taxon>Eukaryota</taxon>
        <taxon>Sar</taxon>
        <taxon>Alveolata</taxon>
        <taxon>Dinophyceae</taxon>
        <taxon>Suessiales</taxon>
        <taxon>Symbiodiniaceae</taxon>
        <taxon>Symbiodinium</taxon>
    </lineage>
</organism>
<sequence length="153" mass="16928">MQSLARSANPTYRTVCNGDGHAESVQIEYDPDIISYQELLDAFWRNHKPKPSEKGQYRSSIWYHSEEQRLLAQASVARGRGRGTSLVQASAFHAAEAHHQKAGVAKDAPRLDIRESASRCDARQKFISVLHGCHLRACTQTRGAITSCKAPPG</sequence>
<dbReference type="Pfam" id="PF01625">
    <property type="entry name" value="PMSR"/>
    <property type="match status" value="1"/>
</dbReference>
<dbReference type="AlphaFoldDB" id="A0A812U6T9"/>
<keyword evidence="3" id="KW-0560">Oxidoreductase</keyword>
<dbReference type="EC" id="1.8.4.11" evidence="2"/>
<dbReference type="InterPro" id="IPR036509">
    <property type="entry name" value="Met_Sox_Rdtase_MsrA_sf"/>
</dbReference>
<dbReference type="PANTHER" id="PTHR43774:SF1">
    <property type="entry name" value="PEPTIDE METHIONINE SULFOXIDE REDUCTASE MSRA 2"/>
    <property type="match status" value="1"/>
</dbReference>
<dbReference type="Proteomes" id="UP000601435">
    <property type="component" value="Unassembled WGS sequence"/>
</dbReference>
<gene>
    <name evidence="6" type="primary">msrA</name>
    <name evidence="6" type="ORF">SNEC2469_LOCUS16162</name>
</gene>
<accession>A0A812U6T9</accession>
<keyword evidence="7" id="KW-1185">Reference proteome</keyword>
<evidence type="ECO:0000256" key="2">
    <source>
        <dbReference type="ARBA" id="ARBA00012502"/>
    </source>
</evidence>
<dbReference type="PANTHER" id="PTHR43774">
    <property type="entry name" value="PEPTIDE METHIONINE SULFOXIDE REDUCTASE"/>
    <property type="match status" value="1"/>
</dbReference>
<evidence type="ECO:0000256" key="3">
    <source>
        <dbReference type="ARBA" id="ARBA00023002"/>
    </source>
</evidence>
<dbReference type="SUPFAM" id="SSF55068">
    <property type="entry name" value="Peptide methionine sulfoxide reductase"/>
    <property type="match status" value="1"/>
</dbReference>
<evidence type="ECO:0000313" key="6">
    <source>
        <dbReference type="EMBL" id="CAE7559606.1"/>
    </source>
</evidence>
<evidence type="ECO:0000259" key="5">
    <source>
        <dbReference type="Pfam" id="PF01625"/>
    </source>
</evidence>
<evidence type="ECO:0000256" key="4">
    <source>
        <dbReference type="ARBA" id="ARBA00030643"/>
    </source>
</evidence>
<evidence type="ECO:0000313" key="7">
    <source>
        <dbReference type="Proteomes" id="UP000601435"/>
    </source>
</evidence>
<proteinExistence type="inferred from homology"/>
<comment type="similarity">
    <text evidence="1">Belongs to the MsrA Met sulfoxide reductase family.</text>
</comment>
<reference evidence="6" key="1">
    <citation type="submission" date="2021-02" db="EMBL/GenBank/DDBJ databases">
        <authorList>
            <person name="Dougan E. K."/>
            <person name="Rhodes N."/>
            <person name="Thang M."/>
            <person name="Chan C."/>
        </authorList>
    </citation>
    <scope>NUCLEOTIDE SEQUENCE</scope>
</reference>
<evidence type="ECO:0000256" key="1">
    <source>
        <dbReference type="ARBA" id="ARBA00005591"/>
    </source>
</evidence>